<dbReference type="RefSeq" id="WP_124220724.1">
    <property type="nucleotide sequence ID" value="NZ_RKQL01000001.1"/>
</dbReference>
<reference evidence="2 3" key="1">
    <citation type="submission" date="2018-11" db="EMBL/GenBank/DDBJ databases">
        <title>Genomic Encyclopedia of Type Strains, Phase IV (KMG-IV): sequencing the most valuable type-strain genomes for metagenomic binning, comparative biology and taxonomic classification.</title>
        <authorList>
            <person name="Goeker M."/>
        </authorList>
    </citation>
    <scope>NUCLEOTIDE SEQUENCE [LARGE SCALE GENOMIC DNA]</scope>
    <source>
        <strain evidence="2 3">DSM 101684</strain>
    </source>
</reference>
<evidence type="ECO:0000313" key="2">
    <source>
        <dbReference type="EMBL" id="RPE73129.1"/>
    </source>
</evidence>
<feature type="compositionally biased region" description="Pro residues" evidence="1">
    <location>
        <begin position="79"/>
        <end position="88"/>
    </location>
</feature>
<accession>A0A3N4V003</accession>
<keyword evidence="3" id="KW-1185">Reference proteome</keyword>
<sequence length="155" mass="16948">MNLQLAYVVAADRLCLTVRYPDAQLSWWLTRRLTLQWVTGWLEKLGAVALPELPLPGLALPRDLAMEHGLSLEVDGPQPGGPPPPPPEQVGMLEAVTVQVTALSSLVRLSGSGRSVQGELTRKDSHAVIELRARQCRQAGWLDRPDWPSWLGSGS</sequence>
<comment type="caution">
    <text evidence="2">The sequence shown here is derived from an EMBL/GenBank/DDBJ whole genome shotgun (WGS) entry which is preliminary data.</text>
</comment>
<evidence type="ECO:0000313" key="3">
    <source>
        <dbReference type="Proteomes" id="UP000272193"/>
    </source>
</evidence>
<feature type="region of interest" description="Disordered" evidence="1">
    <location>
        <begin position="70"/>
        <end position="90"/>
    </location>
</feature>
<evidence type="ECO:0000256" key="1">
    <source>
        <dbReference type="SAM" id="MobiDB-lite"/>
    </source>
</evidence>
<organism evidence="2 3">
    <name type="scientific">Tibeticola sediminis</name>
    <dbReference type="NCBI Taxonomy" id="1917811"/>
    <lineage>
        <taxon>Bacteria</taxon>
        <taxon>Pseudomonadati</taxon>
        <taxon>Pseudomonadota</taxon>
        <taxon>Betaproteobacteria</taxon>
        <taxon>Burkholderiales</taxon>
        <taxon>Comamonadaceae</taxon>
        <taxon>Tibeticola</taxon>
    </lineage>
</organism>
<dbReference type="EMBL" id="RKQL01000001">
    <property type="protein sequence ID" value="RPE73129.1"/>
    <property type="molecule type" value="Genomic_DNA"/>
</dbReference>
<dbReference type="AlphaFoldDB" id="A0A3N4V003"/>
<proteinExistence type="predicted"/>
<dbReference type="Proteomes" id="UP000272193">
    <property type="component" value="Unassembled WGS sequence"/>
</dbReference>
<name>A0A3N4V003_9BURK</name>
<protein>
    <submittedName>
        <fullName evidence="2">Uncharacterized protein</fullName>
    </submittedName>
</protein>
<gene>
    <name evidence="2" type="ORF">EDC62_0840</name>
</gene>